<feature type="transmembrane region" description="Helical" evidence="6">
    <location>
        <begin position="167"/>
        <end position="200"/>
    </location>
</feature>
<feature type="transmembrane region" description="Helical" evidence="6">
    <location>
        <begin position="231"/>
        <end position="249"/>
    </location>
</feature>
<evidence type="ECO:0000256" key="3">
    <source>
        <dbReference type="ARBA" id="ARBA00022989"/>
    </source>
</evidence>
<dbReference type="PANTHER" id="PTHR13377">
    <property type="entry name" value="PLACENTAL PROTEIN 6"/>
    <property type="match status" value="1"/>
</dbReference>
<feature type="transmembrane region" description="Helical" evidence="6">
    <location>
        <begin position="54"/>
        <end position="85"/>
    </location>
</feature>
<feature type="compositionally biased region" description="Low complexity" evidence="5">
    <location>
        <begin position="331"/>
        <end position="340"/>
    </location>
</feature>
<keyword evidence="8" id="KW-1185">Reference proteome</keyword>
<dbReference type="GO" id="GO:0006890">
    <property type="term" value="P:retrograde vesicle-mediated transport, Golgi to endoplasmic reticulum"/>
    <property type="evidence" value="ECO:0007669"/>
    <property type="project" value="InterPro"/>
</dbReference>
<dbReference type="EMBL" id="NIVC01000152">
    <property type="protein sequence ID" value="PAA89360.1"/>
    <property type="molecule type" value="Genomic_DNA"/>
</dbReference>
<sequence length="400" mass="44322">MSIADSFVAAYKKCSLITKLIGGFLILFYALSFFKESKKLLAITPGYFMPPNYYVWTLFTFIFYDDHWYCVIIDIVTLFFSNTLLEPLWGQRELMKYLLIVTVMSGLMCFFLCYFLYLFTYSLQIIFNTHIHGMIAYAAAITVAVRQTLPDDIILSLPIANIKNQHLSFICMLIVICMTLLHLVNFVYCFLFISGILVSWTYLRFYQKHGNGHHGDHSDSFEFARFFPNHLVPPVSIVANAIFSLLVRIRLCKKFERQVSAAPLSGVVVRDPDESERRKQMALKALNDRLLSAGHEPWPRDAPSPAAAAATVVAASATSTTADIADQLTEQPHQQPQSSPGHKTLSSSELRQLPVPDFRPQAVAATAAAAAVVASSTPTAAKLPQSSNPDAAAGGSSSTA</sequence>
<comment type="caution">
    <text evidence="7">The sequence shown here is derived from an EMBL/GenBank/DDBJ whole genome shotgun (WGS) entry which is preliminary data.</text>
</comment>
<evidence type="ECO:0000256" key="4">
    <source>
        <dbReference type="ARBA" id="ARBA00023136"/>
    </source>
</evidence>
<feature type="transmembrane region" description="Helical" evidence="6">
    <location>
        <begin position="97"/>
        <end position="119"/>
    </location>
</feature>
<evidence type="ECO:0000256" key="2">
    <source>
        <dbReference type="ARBA" id="ARBA00022692"/>
    </source>
</evidence>
<feature type="transmembrane region" description="Helical" evidence="6">
    <location>
        <begin position="16"/>
        <end position="34"/>
    </location>
</feature>
<comment type="subcellular location">
    <subcellularLocation>
        <location evidence="1">Membrane</location>
        <topology evidence="1">Multi-pass membrane protein</topology>
    </subcellularLocation>
</comment>
<feature type="region of interest" description="Disordered" evidence="5">
    <location>
        <begin position="373"/>
        <end position="400"/>
    </location>
</feature>
<dbReference type="SMART" id="SM01160">
    <property type="entry name" value="DUF1751"/>
    <property type="match status" value="1"/>
</dbReference>
<feature type="compositionally biased region" description="Polar residues" evidence="5">
    <location>
        <begin position="384"/>
        <end position="400"/>
    </location>
</feature>
<keyword evidence="3 6" id="KW-1133">Transmembrane helix</keyword>
<dbReference type="InterPro" id="IPR013861">
    <property type="entry name" value="TMEM115/Pdh1/Rbl19"/>
</dbReference>
<dbReference type="AlphaFoldDB" id="A0A267GTK3"/>
<dbReference type="Pfam" id="PF08551">
    <property type="entry name" value="DUF1751"/>
    <property type="match status" value="1"/>
</dbReference>
<proteinExistence type="predicted"/>
<evidence type="ECO:0000313" key="8">
    <source>
        <dbReference type="Proteomes" id="UP000215902"/>
    </source>
</evidence>
<name>A0A267GTK3_9PLAT</name>
<feature type="region of interest" description="Disordered" evidence="5">
    <location>
        <begin position="330"/>
        <end position="357"/>
    </location>
</feature>
<dbReference type="PANTHER" id="PTHR13377:SF3">
    <property type="entry name" value="TRANSMEMBRANE PROTEIN 115"/>
    <property type="match status" value="1"/>
</dbReference>
<evidence type="ECO:0000256" key="1">
    <source>
        <dbReference type="ARBA" id="ARBA00004141"/>
    </source>
</evidence>
<keyword evidence="4 6" id="KW-0472">Membrane</keyword>
<dbReference type="Proteomes" id="UP000215902">
    <property type="component" value="Unassembled WGS sequence"/>
</dbReference>
<feature type="transmembrane region" description="Helical" evidence="6">
    <location>
        <begin position="125"/>
        <end position="146"/>
    </location>
</feature>
<evidence type="ECO:0008006" key="9">
    <source>
        <dbReference type="Google" id="ProtNLM"/>
    </source>
</evidence>
<organism evidence="7 8">
    <name type="scientific">Macrostomum lignano</name>
    <dbReference type="NCBI Taxonomy" id="282301"/>
    <lineage>
        <taxon>Eukaryota</taxon>
        <taxon>Metazoa</taxon>
        <taxon>Spiralia</taxon>
        <taxon>Lophotrochozoa</taxon>
        <taxon>Platyhelminthes</taxon>
        <taxon>Rhabditophora</taxon>
        <taxon>Macrostomorpha</taxon>
        <taxon>Macrostomida</taxon>
        <taxon>Macrostomidae</taxon>
        <taxon>Macrostomum</taxon>
    </lineage>
</organism>
<dbReference type="OrthoDB" id="73612at2759"/>
<accession>A0A267GTK3</accession>
<evidence type="ECO:0000313" key="7">
    <source>
        <dbReference type="EMBL" id="PAA89360.1"/>
    </source>
</evidence>
<dbReference type="STRING" id="282301.A0A267GTK3"/>
<dbReference type="GO" id="GO:0016020">
    <property type="term" value="C:membrane"/>
    <property type="evidence" value="ECO:0007669"/>
    <property type="project" value="UniProtKB-SubCell"/>
</dbReference>
<reference evidence="7 8" key="1">
    <citation type="submission" date="2017-06" db="EMBL/GenBank/DDBJ databases">
        <title>A platform for efficient transgenesis in Macrostomum lignano, a flatworm model organism for stem cell research.</title>
        <authorList>
            <person name="Berezikov E."/>
        </authorList>
    </citation>
    <scope>NUCLEOTIDE SEQUENCE [LARGE SCALE GENOMIC DNA]</scope>
    <source>
        <strain evidence="7">DV1</strain>
        <tissue evidence="7">Whole organism</tissue>
    </source>
</reference>
<evidence type="ECO:0000256" key="5">
    <source>
        <dbReference type="SAM" id="MobiDB-lite"/>
    </source>
</evidence>
<keyword evidence="2 6" id="KW-0812">Transmembrane</keyword>
<evidence type="ECO:0000256" key="6">
    <source>
        <dbReference type="SAM" id="Phobius"/>
    </source>
</evidence>
<protein>
    <recommendedName>
        <fullName evidence="9">Transmembrane protein 115</fullName>
    </recommendedName>
</protein>
<gene>
    <name evidence="7" type="ORF">BOX15_Mlig009535g1</name>
</gene>
<dbReference type="GO" id="GO:0005794">
    <property type="term" value="C:Golgi apparatus"/>
    <property type="evidence" value="ECO:0007669"/>
    <property type="project" value="TreeGrafter"/>
</dbReference>